<keyword evidence="4 5" id="KW-0472">Membrane</keyword>
<accession>A0A4R1S7H5</accession>
<evidence type="ECO:0000256" key="1">
    <source>
        <dbReference type="ARBA" id="ARBA00004141"/>
    </source>
</evidence>
<keyword evidence="5" id="KW-0813">Transport</keyword>
<reference evidence="7 8" key="1">
    <citation type="submission" date="2019-03" db="EMBL/GenBank/DDBJ databases">
        <title>Genomic Encyclopedia of Type Strains, Phase IV (KMG-IV): sequencing the most valuable type-strain genomes for metagenomic binning, comparative biology and taxonomic classification.</title>
        <authorList>
            <person name="Goeker M."/>
        </authorList>
    </citation>
    <scope>NUCLEOTIDE SEQUENCE [LARGE SCALE GENOMIC DNA]</scope>
    <source>
        <strain evidence="7 8">LX-B</strain>
    </source>
</reference>
<dbReference type="Gene3D" id="1.20.58.370">
    <property type="entry name" value="MalF N-terminal region-like"/>
    <property type="match status" value="1"/>
</dbReference>
<protein>
    <submittedName>
        <fullName evidence="7">Carbohydrate ABC transporter membrane protein 1 (CUT1 family)</fullName>
    </submittedName>
</protein>
<comment type="subcellular location">
    <subcellularLocation>
        <location evidence="5">Cell membrane</location>
        <topology evidence="5">Multi-pass membrane protein</topology>
    </subcellularLocation>
    <subcellularLocation>
        <location evidence="1">Membrane</location>
        <topology evidence="1">Multi-pass membrane protein</topology>
    </subcellularLocation>
</comment>
<evidence type="ECO:0000256" key="5">
    <source>
        <dbReference type="RuleBase" id="RU363032"/>
    </source>
</evidence>
<dbReference type="Proteomes" id="UP000295008">
    <property type="component" value="Unassembled WGS sequence"/>
</dbReference>
<dbReference type="EMBL" id="SLUN01000003">
    <property type="protein sequence ID" value="TCL75281.1"/>
    <property type="molecule type" value="Genomic_DNA"/>
</dbReference>
<dbReference type="PANTHER" id="PTHR43759">
    <property type="entry name" value="TREHALOSE TRANSPORT SYSTEM PERMEASE PROTEIN SUGA"/>
    <property type="match status" value="1"/>
</dbReference>
<feature type="transmembrane region" description="Helical" evidence="5">
    <location>
        <begin position="67"/>
        <end position="96"/>
    </location>
</feature>
<dbReference type="OrthoDB" id="9774308at2"/>
<organism evidence="7 8">
    <name type="scientific">Hydrogenispora ethanolica</name>
    <dbReference type="NCBI Taxonomy" id="1082276"/>
    <lineage>
        <taxon>Bacteria</taxon>
        <taxon>Bacillati</taxon>
        <taxon>Bacillota</taxon>
        <taxon>Hydrogenispora</taxon>
    </lineage>
</organism>
<dbReference type="AlphaFoldDB" id="A0A4R1S7H5"/>
<gene>
    <name evidence="7" type="ORF">EDC14_1003213</name>
</gene>
<dbReference type="RefSeq" id="WP_132012946.1">
    <property type="nucleotide sequence ID" value="NZ_SLUN01000003.1"/>
</dbReference>
<dbReference type="InterPro" id="IPR035277">
    <property type="entry name" value="MalF_N"/>
</dbReference>
<dbReference type="PROSITE" id="PS50928">
    <property type="entry name" value="ABC_TM1"/>
    <property type="match status" value="1"/>
</dbReference>
<dbReference type="InterPro" id="IPR052730">
    <property type="entry name" value="Sugar_ABC_transporter"/>
</dbReference>
<keyword evidence="3 5" id="KW-1133">Transmembrane helix</keyword>
<evidence type="ECO:0000313" key="8">
    <source>
        <dbReference type="Proteomes" id="UP000295008"/>
    </source>
</evidence>
<sequence length="292" mass="32248">MNINRFVERNLRWIFPLPAATFIILMLVFPVLYTFYVSLTNWDMISSGAVSFVGLDNYLAMLKEPRFYNAIGLTFYFTLLAVGLETVFGVIIALILNREFRGKNLVKFILLLPLVATPVAIGLSWTLFYEPTIGLANYALKLLGIPGLKWLASNATVIPSLALVDIWQWTPMISLIVLAGLAGLPQDPYEAAIVDGARPLQVVRHITLPLLRPTILIAVALRSIDALKTFDIIYVMTSGGPGFASETLNIYAYSLSFGYFRFGAASASLVALFAIVLGCCVILLKMRKSQEL</sequence>
<feature type="transmembrane region" description="Helical" evidence="5">
    <location>
        <begin position="108"/>
        <end position="129"/>
    </location>
</feature>
<evidence type="ECO:0000259" key="6">
    <source>
        <dbReference type="PROSITE" id="PS50928"/>
    </source>
</evidence>
<feature type="transmembrane region" description="Helical" evidence="5">
    <location>
        <begin position="259"/>
        <end position="284"/>
    </location>
</feature>
<dbReference type="InterPro" id="IPR000515">
    <property type="entry name" value="MetI-like"/>
</dbReference>
<keyword evidence="8" id="KW-1185">Reference proteome</keyword>
<proteinExistence type="inferred from homology"/>
<evidence type="ECO:0000256" key="4">
    <source>
        <dbReference type="ARBA" id="ARBA00023136"/>
    </source>
</evidence>
<dbReference type="Gene3D" id="1.10.3720.10">
    <property type="entry name" value="MetI-like"/>
    <property type="match status" value="1"/>
</dbReference>
<evidence type="ECO:0000256" key="2">
    <source>
        <dbReference type="ARBA" id="ARBA00022692"/>
    </source>
</evidence>
<comment type="caution">
    <text evidence="7">The sequence shown here is derived from an EMBL/GenBank/DDBJ whole genome shotgun (WGS) entry which is preliminary data.</text>
</comment>
<keyword evidence="2 5" id="KW-0812">Transmembrane</keyword>
<dbReference type="SUPFAM" id="SSF160964">
    <property type="entry name" value="MalF N-terminal region-like"/>
    <property type="match status" value="1"/>
</dbReference>
<dbReference type="GO" id="GO:0005886">
    <property type="term" value="C:plasma membrane"/>
    <property type="evidence" value="ECO:0007669"/>
    <property type="project" value="UniProtKB-SubCell"/>
</dbReference>
<comment type="similarity">
    <text evidence="5">Belongs to the binding-protein-dependent transport system permease family.</text>
</comment>
<dbReference type="Pfam" id="PF00528">
    <property type="entry name" value="BPD_transp_1"/>
    <property type="match status" value="1"/>
</dbReference>
<feature type="domain" description="ABC transmembrane type-1" evidence="6">
    <location>
        <begin position="71"/>
        <end position="283"/>
    </location>
</feature>
<dbReference type="CDD" id="cd06261">
    <property type="entry name" value="TM_PBP2"/>
    <property type="match status" value="1"/>
</dbReference>
<evidence type="ECO:0000313" key="7">
    <source>
        <dbReference type="EMBL" id="TCL75281.1"/>
    </source>
</evidence>
<dbReference type="PANTHER" id="PTHR43759:SF1">
    <property type="entry name" value="GLUCOSE IMPORT SYSTEM PERMEASE PROTEIN GLCT"/>
    <property type="match status" value="1"/>
</dbReference>
<dbReference type="GO" id="GO:0055085">
    <property type="term" value="P:transmembrane transport"/>
    <property type="evidence" value="ECO:0007669"/>
    <property type="project" value="InterPro"/>
</dbReference>
<feature type="transmembrane region" description="Helical" evidence="5">
    <location>
        <begin position="12"/>
        <end position="36"/>
    </location>
</feature>
<feature type="transmembrane region" description="Helical" evidence="5">
    <location>
        <begin position="233"/>
        <end position="253"/>
    </location>
</feature>
<dbReference type="SUPFAM" id="SSF161098">
    <property type="entry name" value="MetI-like"/>
    <property type="match status" value="1"/>
</dbReference>
<name>A0A4R1S7H5_HYDET</name>
<evidence type="ECO:0000256" key="3">
    <source>
        <dbReference type="ARBA" id="ARBA00022989"/>
    </source>
</evidence>
<dbReference type="InterPro" id="IPR035906">
    <property type="entry name" value="MetI-like_sf"/>
</dbReference>